<dbReference type="PROSITE" id="PS50954">
    <property type="entry name" value="LEM"/>
    <property type="match status" value="1"/>
</dbReference>
<evidence type="ECO:0000256" key="11">
    <source>
        <dbReference type="SAM" id="Phobius"/>
    </source>
</evidence>
<feature type="compositionally biased region" description="Basic and acidic residues" evidence="10">
    <location>
        <begin position="315"/>
        <end position="324"/>
    </location>
</feature>
<dbReference type="InterPro" id="IPR014710">
    <property type="entry name" value="RmlC-like_jellyroll"/>
</dbReference>
<dbReference type="PROSITE" id="PS51635">
    <property type="entry name" value="PNPLA"/>
    <property type="match status" value="1"/>
</dbReference>
<dbReference type="InterPro" id="IPR016035">
    <property type="entry name" value="Acyl_Trfase/lysoPLipase"/>
</dbReference>
<dbReference type="InterPro" id="IPR001423">
    <property type="entry name" value="LysoPLipase_patatin_CS"/>
</dbReference>
<feature type="active site" description="Proton acceptor" evidence="9">
    <location>
        <position position="1002"/>
    </location>
</feature>
<keyword evidence="5 9" id="KW-0442">Lipid degradation</keyword>
<dbReference type="FunFam" id="2.60.120.10:FF:000022">
    <property type="entry name" value="Patatin like phospholipase domain containing 7"/>
    <property type="match status" value="1"/>
</dbReference>
<feature type="domain" description="LEM" evidence="13">
    <location>
        <begin position="1264"/>
        <end position="1308"/>
    </location>
</feature>
<feature type="domain" description="PNPLA" evidence="14">
    <location>
        <begin position="848"/>
        <end position="1015"/>
    </location>
</feature>
<dbReference type="SMART" id="SM00100">
    <property type="entry name" value="cNMP"/>
    <property type="match status" value="3"/>
</dbReference>
<evidence type="ECO:0000256" key="1">
    <source>
        <dbReference type="ARBA" id="ARBA00004370"/>
    </source>
</evidence>
<feature type="short sequence motif" description="DGA/G" evidence="9">
    <location>
        <begin position="1002"/>
        <end position="1004"/>
    </location>
</feature>
<dbReference type="PANTHER" id="PTHR14226:SF29">
    <property type="entry name" value="NEUROPATHY TARGET ESTERASE SWS"/>
    <property type="match status" value="1"/>
</dbReference>
<feature type="region of interest" description="Disordered" evidence="10">
    <location>
        <begin position="1195"/>
        <end position="1231"/>
    </location>
</feature>
<comment type="similarity">
    <text evidence="2">Belongs to the NTE family.</text>
</comment>
<dbReference type="GO" id="GO:0016042">
    <property type="term" value="P:lipid catabolic process"/>
    <property type="evidence" value="ECO:0007669"/>
    <property type="project" value="UniProtKB-UniRule"/>
</dbReference>
<dbReference type="Gene3D" id="2.60.120.10">
    <property type="entry name" value="Jelly Rolls"/>
    <property type="match status" value="3"/>
</dbReference>
<feature type="region of interest" description="Disordered" evidence="10">
    <location>
        <begin position="1335"/>
        <end position="1391"/>
    </location>
</feature>
<keyword evidence="4 9" id="KW-0378">Hydrolase</keyword>
<dbReference type="Proteomes" id="UP000549394">
    <property type="component" value="Unassembled WGS sequence"/>
</dbReference>
<dbReference type="GO" id="GO:0046470">
    <property type="term" value="P:phosphatidylcholine metabolic process"/>
    <property type="evidence" value="ECO:0007669"/>
    <property type="project" value="InterPro"/>
</dbReference>
<dbReference type="CDD" id="cd00038">
    <property type="entry name" value="CAP_ED"/>
    <property type="match status" value="3"/>
</dbReference>
<dbReference type="PANTHER" id="PTHR14226">
    <property type="entry name" value="NEUROPATHY TARGET ESTERASE/SWISS CHEESE D.MELANOGASTER"/>
    <property type="match status" value="1"/>
</dbReference>
<feature type="region of interest" description="Disordered" evidence="10">
    <location>
        <begin position="356"/>
        <end position="383"/>
    </location>
</feature>
<dbReference type="FunFam" id="1.10.720.40:FF:000001">
    <property type="entry name" value="LEM domain containing 2, isoform CRA_a"/>
    <property type="match status" value="1"/>
</dbReference>
<dbReference type="SUPFAM" id="SSF63451">
    <property type="entry name" value="LEM domain"/>
    <property type="match status" value="1"/>
</dbReference>
<organism evidence="15 16">
    <name type="scientific">Dimorphilus gyrociliatus</name>
    <dbReference type="NCBI Taxonomy" id="2664684"/>
    <lineage>
        <taxon>Eukaryota</taxon>
        <taxon>Metazoa</taxon>
        <taxon>Spiralia</taxon>
        <taxon>Lophotrochozoa</taxon>
        <taxon>Annelida</taxon>
        <taxon>Polychaeta</taxon>
        <taxon>Polychaeta incertae sedis</taxon>
        <taxon>Dinophilidae</taxon>
        <taxon>Dimorphilus</taxon>
    </lineage>
</organism>
<dbReference type="GO" id="GO:0004622">
    <property type="term" value="F:phosphatidylcholine lysophospholipase activity"/>
    <property type="evidence" value="ECO:0007669"/>
    <property type="project" value="InterPro"/>
</dbReference>
<evidence type="ECO:0000313" key="16">
    <source>
        <dbReference type="Proteomes" id="UP000549394"/>
    </source>
</evidence>
<feature type="transmembrane region" description="Helical" evidence="11">
    <location>
        <begin position="20"/>
        <end position="43"/>
    </location>
</feature>
<dbReference type="FunFam" id="3.40.1090.10:FF:000009">
    <property type="entry name" value="Patatin like phospholipase domain containing 7"/>
    <property type="match status" value="1"/>
</dbReference>
<keyword evidence="7 9" id="KW-0443">Lipid metabolism</keyword>
<feature type="compositionally biased region" description="Basic residues" evidence="10">
    <location>
        <begin position="325"/>
        <end position="335"/>
    </location>
</feature>
<feature type="domain" description="Cyclic nucleotide-binding" evidence="12">
    <location>
        <begin position="388"/>
        <end position="496"/>
    </location>
</feature>
<feature type="short sequence motif" description="GXGXXG" evidence="9">
    <location>
        <begin position="852"/>
        <end position="857"/>
    </location>
</feature>
<evidence type="ECO:0000256" key="3">
    <source>
        <dbReference type="ARBA" id="ARBA00022692"/>
    </source>
</evidence>
<reference evidence="15 16" key="1">
    <citation type="submission" date="2020-08" db="EMBL/GenBank/DDBJ databases">
        <authorList>
            <person name="Hejnol A."/>
        </authorList>
    </citation>
    <scope>NUCLEOTIDE SEQUENCE [LARGE SCALE GENOMIC DNA]</scope>
</reference>
<keyword evidence="8 11" id="KW-0472">Membrane</keyword>
<evidence type="ECO:0000259" key="12">
    <source>
        <dbReference type="PROSITE" id="PS50042"/>
    </source>
</evidence>
<dbReference type="InterPro" id="IPR050301">
    <property type="entry name" value="NTE"/>
</dbReference>
<evidence type="ECO:0000256" key="4">
    <source>
        <dbReference type="ARBA" id="ARBA00022801"/>
    </source>
</evidence>
<evidence type="ECO:0000256" key="10">
    <source>
        <dbReference type="SAM" id="MobiDB-lite"/>
    </source>
</evidence>
<feature type="compositionally biased region" description="Polar residues" evidence="10">
    <location>
        <begin position="1335"/>
        <end position="1354"/>
    </location>
</feature>
<dbReference type="OrthoDB" id="421051at2759"/>
<dbReference type="Pfam" id="PF01734">
    <property type="entry name" value="Patatin"/>
    <property type="match status" value="1"/>
</dbReference>
<evidence type="ECO:0000313" key="15">
    <source>
        <dbReference type="EMBL" id="CAD5115737.1"/>
    </source>
</evidence>
<dbReference type="InterPro" id="IPR056556">
    <property type="entry name" value="NTE1_P-loop_dom"/>
</dbReference>
<dbReference type="CDD" id="cd12934">
    <property type="entry name" value="LEM"/>
    <property type="match status" value="1"/>
</dbReference>
<dbReference type="EMBL" id="CAJFCJ010000006">
    <property type="protein sequence ID" value="CAD5115737.1"/>
    <property type="molecule type" value="Genomic_DNA"/>
</dbReference>
<name>A0A7I8VI75_9ANNE</name>
<evidence type="ECO:0000256" key="9">
    <source>
        <dbReference type="PROSITE-ProRule" id="PRU01161"/>
    </source>
</evidence>
<feature type="transmembrane region" description="Helical" evidence="11">
    <location>
        <begin position="1402"/>
        <end position="1421"/>
    </location>
</feature>
<dbReference type="InterPro" id="IPR011015">
    <property type="entry name" value="LEM/LEM-like_dom_sf"/>
</dbReference>
<accession>A0A7I8VI75</accession>
<dbReference type="InterPro" id="IPR003887">
    <property type="entry name" value="LEM_dom"/>
</dbReference>
<dbReference type="PROSITE" id="PS50042">
    <property type="entry name" value="CNMP_BINDING_3"/>
    <property type="match status" value="2"/>
</dbReference>
<keyword evidence="6 11" id="KW-1133">Transmembrane helix</keyword>
<dbReference type="Pfam" id="PF03020">
    <property type="entry name" value="LEM"/>
    <property type="match status" value="1"/>
</dbReference>
<protein>
    <submittedName>
        <fullName evidence="15">DgyrCDS4682</fullName>
    </submittedName>
</protein>
<keyword evidence="16" id="KW-1185">Reference proteome</keyword>
<dbReference type="Pfam" id="PF00027">
    <property type="entry name" value="cNMP_binding"/>
    <property type="match status" value="2"/>
</dbReference>
<comment type="caution">
    <text evidence="15">The sequence shown here is derived from an EMBL/GenBank/DDBJ whole genome shotgun (WGS) entry which is preliminary data.</text>
</comment>
<sequence>MANVTGTLAHISNNLSAIELSINIFVSIGIGAFTLFLITYYCLSRKVKVQIVHEGLRIPRLSVSTRPTKPRFRKRDKVLFYGRKVLRKVKNTVAEEHHKRARTVINKLAKRLLKPHQSKEHEILNLQRPPPSFFGDDDFSQVGPNSDSSGVPPELLYLLRSVRVLGHFEKPLFLELCRHVKTISLLASQKIEYLHPDIYIVQSGKLRILITDTDGCEHSVKDTEPGQSVHSLLSLLDALLGHTVTAKINVSAVAITDTIVFHIPASAFADILMGFPESLVRVVQVMMLRLQRVTYGVLHNQLALTAELTQNDQAVSHDLEEERKKNKKMSLRRTSHPPEATPSDFEVAMETARVESIQGPASPSKVRSRSHHPIHSQSITPQTAEMHMARVLGVDDENLLAGRVHIRKIQPGEELLRQGETDCFLGVVLVGTLHVLQKEPDSGNEIHIHYLRTGELIGSLAVLTGEPSLFTIRNKLHTENEVLVGVLLKAHFYSIMRERPKVVLHSALAVARRMSSFVRHIDFALDWDCIESGHRLFASGDPADSIYLILSGRLRGVTEKKHGESVVLGEYGRGEVVGALEVLTHHPRQSGLMAVRDTEVARVPSDLLTYIKRRYPLVVSRLIHLLGRKMFSSNPTFPSTLHHQPTNIATVAVLPAASNVPLSNFCLELEHALSAIGSTLRLTSECIQNRLGTAALDPVNYLRLASWLGQQEDNHKIVIYQCDSKMSAWTTRCIRQADVILIVALYSSTPTVGDLEMKVDNMSVRAHKELVLLHAEDSPDLPNNTAAWLNARGWCTAHHHVRCPSRVLKNYSSSKLNAIYRRLFDKSPDKLSDCSRLARLLTGTSVGLVLGGGGARGLAHVGLLKALCEAGVPIDMVGGTSIGALMGALWCLHTDVTKFTQAAREWSKSMTSKPKLLYDLTYPATALMTGSVFNTGIKSVIPEDKSIEDLWIPYFTITTDVTASVQRMHTSGSLWRYVRASMSLAGYLPPLCDPVDGHLLLDGGYVNNVPADAMKQLGAETVIAVDVGSEDNNDLANYGDELSGWWALWQRIRGSRCILNMAELQSRLAYVSCVRQLEQVKSGSMPGVHYVRPPINRYSTLQFGSFDEIFDVGYAHGKALFHTSLIDELFRREFQPFSAVSQNTISPKEEDFIDLAELISKIDEPYRVPSTASLLSLAPSESCSEDECSLIAEEERNSETDTGFHASDHADENDELRTPPEGDPSPEEMTTVTSMTGSLISTSDSTMLRQRQQRKMNGENDMVYPSIAQLSDDDLFKCLRTAGFNIGPVIETTRFVYEKKLTSYLIKEKAGDDVVINPSAVLSWCASNSSPIKEQIETSTIRQRKTSPQPSPQRSEGPDEDAQMYGEESVSFPSADLPETPSPKKPVIASPTSRKSSFATKMIIFVIVAIMVFVGLLILNMESAHSEPEF</sequence>
<dbReference type="SMART" id="SM00540">
    <property type="entry name" value="LEM"/>
    <property type="match status" value="1"/>
</dbReference>
<dbReference type="GO" id="GO:0016020">
    <property type="term" value="C:membrane"/>
    <property type="evidence" value="ECO:0007669"/>
    <property type="project" value="UniProtKB-SubCell"/>
</dbReference>
<dbReference type="Pfam" id="PF24179">
    <property type="entry name" value="NTE_Ploop"/>
    <property type="match status" value="1"/>
</dbReference>
<feature type="region of interest" description="Disordered" evidence="10">
    <location>
        <begin position="315"/>
        <end position="342"/>
    </location>
</feature>
<dbReference type="Gene3D" id="3.40.1090.10">
    <property type="entry name" value="Cytosolic phospholipase A2 catalytic domain"/>
    <property type="match status" value="2"/>
</dbReference>
<feature type="short sequence motif" description="GXSXG" evidence="9">
    <location>
        <begin position="879"/>
        <end position="883"/>
    </location>
</feature>
<evidence type="ECO:0000256" key="2">
    <source>
        <dbReference type="ARBA" id="ARBA00006636"/>
    </source>
</evidence>
<evidence type="ECO:0000256" key="7">
    <source>
        <dbReference type="ARBA" id="ARBA00023098"/>
    </source>
</evidence>
<gene>
    <name evidence="15" type="ORF">DGYR_LOCUS4445</name>
</gene>
<dbReference type="InterPro" id="IPR002641">
    <property type="entry name" value="PNPLA_dom"/>
</dbReference>
<dbReference type="SUPFAM" id="SSF51206">
    <property type="entry name" value="cAMP-binding domain-like"/>
    <property type="match status" value="3"/>
</dbReference>
<evidence type="ECO:0000259" key="13">
    <source>
        <dbReference type="PROSITE" id="PS50954"/>
    </source>
</evidence>
<feature type="compositionally biased region" description="Basic and acidic residues" evidence="10">
    <location>
        <begin position="1206"/>
        <end position="1220"/>
    </location>
</feature>
<evidence type="ECO:0000256" key="6">
    <source>
        <dbReference type="ARBA" id="ARBA00022989"/>
    </source>
</evidence>
<evidence type="ECO:0000256" key="5">
    <source>
        <dbReference type="ARBA" id="ARBA00022963"/>
    </source>
</evidence>
<feature type="domain" description="Cyclic nucleotide-binding" evidence="12">
    <location>
        <begin position="530"/>
        <end position="629"/>
    </location>
</feature>
<comment type="subcellular location">
    <subcellularLocation>
        <location evidence="1">Membrane</location>
    </subcellularLocation>
</comment>
<dbReference type="SUPFAM" id="SSF52151">
    <property type="entry name" value="FabD/lysophospholipase-like"/>
    <property type="match status" value="1"/>
</dbReference>
<dbReference type="PROSITE" id="PS01237">
    <property type="entry name" value="UPF0028"/>
    <property type="match status" value="1"/>
</dbReference>
<dbReference type="Gene3D" id="1.10.720.40">
    <property type="match status" value="1"/>
</dbReference>
<keyword evidence="3 11" id="KW-0812">Transmembrane</keyword>
<evidence type="ECO:0000256" key="8">
    <source>
        <dbReference type="ARBA" id="ARBA00023136"/>
    </source>
</evidence>
<dbReference type="InterPro" id="IPR000595">
    <property type="entry name" value="cNMP-bd_dom"/>
</dbReference>
<dbReference type="InterPro" id="IPR018490">
    <property type="entry name" value="cNMP-bd_dom_sf"/>
</dbReference>
<dbReference type="GO" id="GO:0005783">
    <property type="term" value="C:endoplasmic reticulum"/>
    <property type="evidence" value="ECO:0007669"/>
    <property type="project" value="TreeGrafter"/>
</dbReference>
<evidence type="ECO:0000259" key="14">
    <source>
        <dbReference type="PROSITE" id="PS51635"/>
    </source>
</evidence>
<proteinExistence type="inferred from homology"/>
<feature type="active site" description="Nucleophile" evidence="9">
    <location>
        <position position="881"/>
    </location>
</feature>